<dbReference type="eggNOG" id="ENOG5030XW9">
    <property type="taxonomic scope" value="Bacteria"/>
</dbReference>
<protein>
    <submittedName>
        <fullName evidence="1">Uncharacterized protein</fullName>
    </submittedName>
</protein>
<dbReference type="AlphaFoldDB" id="A0A058ZP62"/>
<dbReference type="PATRIC" id="fig|1461693.3.peg.259"/>
<proteinExistence type="predicted"/>
<accession>A0A058ZP62</accession>
<organism evidence="1 2">
    <name type="scientific">Actibacterium atlanticum</name>
    <dbReference type="NCBI Taxonomy" id="1461693"/>
    <lineage>
        <taxon>Bacteria</taxon>
        <taxon>Pseudomonadati</taxon>
        <taxon>Pseudomonadota</taxon>
        <taxon>Alphaproteobacteria</taxon>
        <taxon>Rhodobacterales</taxon>
        <taxon>Roseobacteraceae</taxon>
        <taxon>Actibacterium</taxon>
    </lineage>
</organism>
<comment type="caution">
    <text evidence="1">The sequence shown here is derived from an EMBL/GenBank/DDBJ whole genome shotgun (WGS) entry which is preliminary data.</text>
</comment>
<gene>
    <name evidence="1" type="ORF">ATO10_01240</name>
</gene>
<reference evidence="1 2" key="1">
    <citation type="submission" date="2013-04" db="EMBL/GenBank/DDBJ databases">
        <title>Shimia sp. 22II-S11-Z10 Genome Sequencing.</title>
        <authorList>
            <person name="Lai Q."/>
            <person name="Li G."/>
            <person name="Shao Z."/>
        </authorList>
    </citation>
    <scope>NUCLEOTIDE SEQUENCE [LARGE SCALE GENOMIC DNA]</scope>
    <source>
        <strain evidence="2">22II-S11-Z10</strain>
    </source>
</reference>
<dbReference type="EMBL" id="AQQY01000001">
    <property type="protein sequence ID" value="KCV83343.1"/>
    <property type="molecule type" value="Genomic_DNA"/>
</dbReference>
<name>A0A058ZP62_9RHOB</name>
<sequence length="190" mass="21092">MTVKKSVLLASAVVGTLFISPGVALAELPLGERTVYLKAESGERRAVASLTFEQAGPDEVSYSLSVVDDAFGDYFLSMRPFQCLESSEKHWCYVPYPYENNRKISADDLTDLEYDLLFIWKGATEYGINMWNGVYYDLELADGGLNGVLSEINMDVLSVPPEAGNLRPIRSADIHSADPDSHWLPYVVIE</sequence>
<evidence type="ECO:0000313" key="2">
    <source>
        <dbReference type="Proteomes" id="UP000024836"/>
    </source>
</evidence>
<keyword evidence="2" id="KW-1185">Reference proteome</keyword>
<dbReference type="Proteomes" id="UP000024836">
    <property type="component" value="Unassembled WGS sequence"/>
</dbReference>
<evidence type="ECO:0000313" key="1">
    <source>
        <dbReference type="EMBL" id="KCV83343.1"/>
    </source>
</evidence>